<comment type="caution">
    <text evidence="2">The sequence shown here is derived from an EMBL/GenBank/DDBJ whole genome shotgun (WGS) entry which is preliminary data.</text>
</comment>
<feature type="transmembrane region" description="Helical" evidence="1">
    <location>
        <begin position="6"/>
        <end position="23"/>
    </location>
</feature>
<accession>A0A0M0LC22</accession>
<dbReference type="PATRIC" id="fig|284581.3.peg.1665"/>
<keyword evidence="1" id="KW-0812">Transmembrane</keyword>
<feature type="transmembrane region" description="Helical" evidence="1">
    <location>
        <begin position="30"/>
        <end position="48"/>
    </location>
</feature>
<sequence length="94" mass="10274">MDGMFWSVLIGLFIIFNGFAVVLRKRIPFWILGIILCVASPIMVLPLASLVSASEAGKEAAIIMLVLVANGLIYIVVGIIHAIQHANRKKRMAK</sequence>
<gene>
    <name evidence="2" type="ORF">AMD01_04340</name>
</gene>
<keyword evidence="1" id="KW-1133">Transmembrane helix</keyword>
<keyword evidence="1" id="KW-0472">Membrane</keyword>
<evidence type="ECO:0000256" key="1">
    <source>
        <dbReference type="SAM" id="Phobius"/>
    </source>
</evidence>
<dbReference type="AlphaFoldDB" id="A0A0M0LC22"/>
<dbReference type="RefSeq" id="WP_053400186.1">
    <property type="nucleotide sequence ID" value="NZ_JAUKEN010000001.1"/>
</dbReference>
<protein>
    <submittedName>
        <fullName evidence="2">Uncharacterized protein</fullName>
    </submittedName>
</protein>
<keyword evidence="3" id="KW-1185">Reference proteome</keyword>
<feature type="transmembrane region" description="Helical" evidence="1">
    <location>
        <begin position="60"/>
        <end position="83"/>
    </location>
</feature>
<name>A0A0M0LC22_9BACI</name>
<evidence type="ECO:0000313" key="3">
    <source>
        <dbReference type="Proteomes" id="UP000037558"/>
    </source>
</evidence>
<dbReference type="EMBL" id="LILC01000004">
    <property type="protein sequence ID" value="KOO48620.1"/>
    <property type="molecule type" value="Genomic_DNA"/>
</dbReference>
<organism evidence="2 3">
    <name type="scientific">Priestia koreensis</name>
    <dbReference type="NCBI Taxonomy" id="284581"/>
    <lineage>
        <taxon>Bacteria</taxon>
        <taxon>Bacillati</taxon>
        <taxon>Bacillota</taxon>
        <taxon>Bacilli</taxon>
        <taxon>Bacillales</taxon>
        <taxon>Bacillaceae</taxon>
        <taxon>Priestia</taxon>
    </lineage>
</organism>
<dbReference type="Proteomes" id="UP000037558">
    <property type="component" value="Unassembled WGS sequence"/>
</dbReference>
<evidence type="ECO:0000313" key="2">
    <source>
        <dbReference type="EMBL" id="KOO48620.1"/>
    </source>
</evidence>
<proteinExistence type="predicted"/>
<reference evidence="3" key="1">
    <citation type="submission" date="2015-08" db="EMBL/GenBank/DDBJ databases">
        <title>Fjat-14210 dsm16467.</title>
        <authorList>
            <person name="Liu B."/>
            <person name="Wang J."/>
            <person name="Zhu Y."/>
            <person name="Liu G."/>
            <person name="Chen Q."/>
            <person name="Chen Z."/>
            <person name="Lan J."/>
            <person name="Che J."/>
            <person name="Ge C."/>
            <person name="Shi H."/>
            <person name="Pan Z."/>
            <person name="Liu X."/>
        </authorList>
    </citation>
    <scope>NUCLEOTIDE SEQUENCE [LARGE SCALE GENOMIC DNA]</scope>
    <source>
        <strain evidence="3">DSM 16467</strain>
    </source>
</reference>